<evidence type="ECO:0000313" key="2">
    <source>
        <dbReference type="EMBL" id="GHA49677.1"/>
    </source>
</evidence>
<sequence length="95" mass="9750">MPASRLATTACPIPAEASTTTDSVVTARMAQRGRRGGRTGRTCRSGGRGTRRGGRGRRCGLGAPPTLLAVGEGDRGGLGKGDTSGRGRTWDPRAQ</sequence>
<name>A0ABQ3CYM1_9ACTN</name>
<accession>A0ABQ3CYM1</accession>
<keyword evidence="3" id="KW-1185">Reference proteome</keyword>
<protein>
    <submittedName>
        <fullName evidence="2">Uncharacterized protein</fullName>
    </submittedName>
</protein>
<comment type="caution">
    <text evidence="2">The sequence shown here is derived from an EMBL/GenBank/DDBJ whole genome shotgun (WGS) entry which is preliminary data.</text>
</comment>
<evidence type="ECO:0000256" key="1">
    <source>
        <dbReference type="SAM" id="MobiDB-lite"/>
    </source>
</evidence>
<reference evidence="3" key="1">
    <citation type="journal article" date="2019" name="Int. J. Syst. Evol. Microbiol.">
        <title>The Global Catalogue of Microorganisms (GCM) 10K type strain sequencing project: providing services to taxonomists for standard genome sequencing and annotation.</title>
        <authorList>
            <consortium name="The Broad Institute Genomics Platform"/>
            <consortium name="The Broad Institute Genome Sequencing Center for Infectious Disease"/>
            <person name="Wu L."/>
            <person name="Ma J."/>
        </authorList>
    </citation>
    <scope>NUCLEOTIDE SEQUENCE [LARGE SCALE GENOMIC DNA]</scope>
    <source>
        <strain evidence="3">JCM 4733</strain>
    </source>
</reference>
<evidence type="ECO:0000313" key="3">
    <source>
        <dbReference type="Proteomes" id="UP000653644"/>
    </source>
</evidence>
<feature type="compositionally biased region" description="Basic residues" evidence="1">
    <location>
        <begin position="49"/>
        <end position="58"/>
    </location>
</feature>
<gene>
    <name evidence="2" type="ORF">GCM10010345_62660</name>
</gene>
<feature type="compositionally biased region" description="Basic and acidic residues" evidence="1">
    <location>
        <begin position="72"/>
        <end position="95"/>
    </location>
</feature>
<dbReference type="Proteomes" id="UP000653644">
    <property type="component" value="Unassembled WGS sequence"/>
</dbReference>
<organism evidence="2 3">
    <name type="scientific">Streptomyces canarius</name>
    <dbReference type="NCBI Taxonomy" id="285453"/>
    <lineage>
        <taxon>Bacteria</taxon>
        <taxon>Bacillati</taxon>
        <taxon>Actinomycetota</taxon>
        <taxon>Actinomycetes</taxon>
        <taxon>Kitasatosporales</taxon>
        <taxon>Streptomycetaceae</taxon>
        <taxon>Streptomyces</taxon>
    </lineage>
</organism>
<dbReference type="EMBL" id="BMVN01000028">
    <property type="protein sequence ID" value="GHA49677.1"/>
    <property type="molecule type" value="Genomic_DNA"/>
</dbReference>
<feature type="region of interest" description="Disordered" evidence="1">
    <location>
        <begin position="29"/>
        <end position="95"/>
    </location>
</feature>
<proteinExistence type="predicted"/>